<protein>
    <submittedName>
        <fullName evidence="2">Uncharacterized protein</fullName>
    </submittedName>
</protein>
<feature type="transmembrane region" description="Helical" evidence="1">
    <location>
        <begin position="12"/>
        <end position="37"/>
    </location>
</feature>
<keyword evidence="1" id="KW-0472">Membrane</keyword>
<sequence length="152" mass="17261">MQVVINKKFIQIFLRLTVLLLIPELLYKDATLYLIGGFIGWTLTEMLETVGIVAKDYLIFSAWIVLLSLIILLFFKTKIKVVKYILLVVAALSLYLFDILFAKIPLFDMDSTKLAVFLDNVFLVLLVLVKAFVISMLIHFGLGSNELKKASN</sequence>
<feature type="transmembrane region" description="Helical" evidence="1">
    <location>
        <begin position="121"/>
        <end position="142"/>
    </location>
</feature>
<feature type="transmembrane region" description="Helical" evidence="1">
    <location>
        <begin position="82"/>
        <end position="101"/>
    </location>
</feature>
<keyword evidence="1" id="KW-1133">Transmembrane helix</keyword>
<dbReference type="AlphaFoldDB" id="A0A2I7SG92"/>
<keyword evidence="3" id="KW-1185">Reference proteome</keyword>
<dbReference type="EMBL" id="CP025938">
    <property type="protein sequence ID" value="AUS04922.1"/>
    <property type="molecule type" value="Genomic_DNA"/>
</dbReference>
<accession>A0A2I7SG92</accession>
<reference evidence="3" key="1">
    <citation type="submission" date="2018-01" db="EMBL/GenBank/DDBJ databases">
        <title>Complete genome of Tamlana sp. UJ94.</title>
        <authorList>
            <person name="Jung J."/>
            <person name="Chung D."/>
            <person name="Bae S.S."/>
            <person name="Baek K."/>
        </authorList>
    </citation>
    <scope>NUCLEOTIDE SEQUENCE [LARGE SCALE GENOMIC DNA]</scope>
    <source>
        <strain evidence="3">UJ94</strain>
    </source>
</reference>
<gene>
    <name evidence="2" type="ORF">C1A40_05310</name>
</gene>
<proteinExistence type="predicted"/>
<organism evidence="2 3">
    <name type="scientific">Pseudotamlana carrageenivorans</name>
    <dbReference type="NCBI Taxonomy" id="2069432"/>
    <lineage>
        <taxon>Bacteria</taxon>
        <taxon>Pseudomonadati</taxon>
        <taxon>Bacteroidota</taxon>
        <taxon>Flavobacteriia</taxon>
        <taxon>Flavobacteriales</taxon>
        <taxon>Flavobacteriaceae</taxon>
        <taxon>Pseudotamlana</taxon>
    </lineage>
</organism>
<feature type="transmembrane region" description="Helical" evidence="1">
    <location>
        <begin position="57"/>
        <end position="75"/>
    </location>
</feature>
<name>A0A2I7SG92_9FLAO</name>
<evidence type="ECO:0000313" key="3">
    <source>
        <dbReference type="Proteomes" id="UP000236592"/>
    </source>
</evidence>
<keyword evidence="1" id="KW-0812">Transmembrane</keyword>
<dbReference type="KEGG" id="taj:C1A40_05310"/>
<evidence type="ECO:0000256" key="1">
    <source>
        <dbReference type="SAM" id="Phobius"/>
    </source>
</evidence>
<dbReference type="Proteomes" id="UP000236592">
    <property type="component" value="Chromosome"/>
</dbReference>
<evidence type="ECO:0000313" key="2">
    <source>
        <dbReference type="EMBL" id="AUS04922.1"/>
    </source>
</evidence>